<dbReference type="EMBL" id="CM056744">
    <property type="protein sequence ID" value="KAJ8665810.1"/>
    <property type="molecule type" value="Genomic_DNA"/>
</dbReference>
<dbReference type="Proteomes" id="UP001239111">
    <property type="component" value="Chromosome 4"/>
</dbReference>
<proteinExistence type="predicted"/>
<gene>
    <name evidence="1" type="ORF">QAD02_007472</name>
</gene>
<organism evidence="1 2">
    <name type="scientific">Eretmocerus hayati</name>
    <dbReference type="NCBI Taxonomy" id="131215"/>
    <lineage>
        <taxon>Eukaryota</taxon>
        <taxon>Metazoa</taxon>
        <taxon>Ecdysozoa</taxon>
        <taxon>Arthropoda</taxon>
        <taxon>Hexapoda</taxon>
        <taxon>Insecta</taxon>
        <taxon>Pterygota</taxon>
        <taxon>Neoptera</taxon>
        <taxon>Endopterygota</taxon>
        <taxon>Hymenoptera</taxon>
        <taxon>Apocrita</taxon>
        <taxon>Proctotrupomorpha</taxon>
        <taxon>Chalcidoidea</taxon>
        <taxon>Aphelinidae</taxon>
        <taxon>Aphelininae</taxon>
        <taxon>Eretmocerus</taxon>
    </lineage>
</organism>
<sequence>MRKVDEGFEVATSQNLPSVDFESFLDFLINNKKYISSEMRGVKTIRSARANYGDSAVGHVQLKRDDNICTVRALITPEHKIHQQPYSVTVIIDEEEDMVQEAVCHSCVASAGGCKHAVAVLAWLHRRSEEPASTSVQCYWKKSVLSKVGTTIKGMTLKDVYLEQIKNKAKIPEESVGDVFSKILEIGINKKCAGQLILNHKPLEPTYLMSLHHLSMSFRGNRSSCSQFLDHCREKMDEKFLLEAERETRDQSHNPLWYELKFGRIGGSLLYEAANCSTPDGSLVDRIMGSRIPDTPEMKRGRDLETEVLKVVKKNLDAL</sequence>
<evidence type="ECO:0000313" key="2">
    <source>
        <dbReference type="Proteomes" id="UP001239111"/>
    </source>
</evidence>
<evidence type="ECO:0000313" key="1">
    <source>
        <dbReference type="EMBL" id="KAJ8665810.1"/>
    </source>
</evidence>
<protein>
    <submittedName>
        <fullName evidence="1">Uncharacterized protein</fullName>
    </submittedName>
</protein>
<accession>A0ACC2N3Q7</accession>
<comment type="caution">
    <text evidence="1">The sequence shown here is derived from an EMBL/GenBank/DDBJ whole genome shotgun (WGS) entry which is preliminary data.</text>
</comment>
<keyword evidence="2" id="KW-1185">Reference proteome</keyword>
<reference evidence="1" key="1">
    <citation type="submission" date="2023-04" db="EMBL/GenBank/DDBJ databases">
        <title>A chromosome-level genome assembly of the parasitoid wasp Eretmocerus hayati.</title>
        <authorList>
            <person name="Zhong Y."/>
            <person name="Liu S."/>
            <person name="Liu Y."/>
        </authorList>
    </citation>
    <scope>NUCLEOTIDE SEQUENCE</scope>
    <source>
        <strain evidence="1">ZJU_SS_LIU_2023</strain>
    </source>
</reference>
<name>A0ACC2N3Q7_9HYME</name>